<gene>
    <name evidence="5" type="ORF">SAMN05443667_10325</name>
</gene>
<organism evidence="5 6">
    <name type="scientific">Flavobacterium gillisiae</name>
    <dbReference type="NCBI Taxonomy" id="150146"/>
    <lineage>
        <taxon>Bacteria</taxon>
        <taxon>Pseudomonadati</taxon>
        <taxon>Bacteroidota</taxon>
        <taxon>Flavobacteriia</taxon>
        <taxon>Flavobacteriales</taxon>
        <taxon>Flavobacteriaceae</taxon>
        <taxon>Flavobacterium</taxon>
    </lineage>
</organism>
<proteinExistence type="predicted"/>
<dbReference type="PANTHER" id="PTHR12526">
    <property type="entry name" value="GLYCOSYLTRANSFERASE"/>
    <property type="match status" value="1"/>
</dbReference>
<feature type="domain" description="Glycosyl transferase family 1" evidence="3">
    <location>
        <begin position="184"/>
        <end position="337"/>
    </location>
</feature>
<dbReference type="Pfam" id="PF13439">
    <property type="entry name" value="Glyco_transf_4"/>
    <property type="match status" value="1"/>
</dbReference>
<evidence type="ECO:0000313" key="5">
    <source>
        <dbReference type="EMBL" id="SEA25966.1"/>
    </source>
</evidence>
<protein>
    <submittedName>
        <fullName evidence="5">Glycosyltransferase involved in cell wall bisynthesis</fullName>
    </submittedName>
</protein>
<dbReference type="Pfam" id="PF00534">
    <property type="entry name" value="Glycos_transf_1"/>
    <property type="match status" value="1"/>
</dbReference>
<dbReference type="STRING" id="150146.SAMN05443667_10325"/>
<keyword evidence="1" id="KW-0328">Glycosyltransferase</keyword>
<dbReference type="SUPFAM" id="SSF53756">
    <property type="entry name" value="UDP-Glycosyltransferase/glycogen phosphorylase"/>
    <property type="match status" value="1"/>
</dbReference>
<name>A0A1H3ZQB1_9FLAO</name>
<sequence length="360" mass="40691">MANVLSVISVCGKTGGTTVKLKKLVEESRHNHSVYFALSDSQIVKDFPENKKWFESTNVKVYEGFYGKNIFRYALAINKVIKEQNIDIVHFYFNFENTFAPILKLLNPKVVLIRSVVGYDEPLSILRSLVLKMVLKPVDRIIYVSNYIKKLYEHDYPVLKEKNSEVIYNSAIHISDKISDVASRKSLVSVSGLCKRKNLAVLVNAIGKVVHDHKIDCKLYILGDGPSRSELEVLIQKLKIEENVILLGYSTAVTEYLNKCSIYVHPADTEGFGIAITEAMYMKCPTIVSNAGALPELTEEGVNGFIVDPYNADQWASKIVHLLENEEVRIKMGNASHERALKLFPMESFINNHDALYEKV</sequence>
<dbReference type="GO" id="GO:0016757">
    <property type="term" value="F:glycosyltransferase activity"/>
    <property type="evidence" value="ECO:0007669"/>
    <property type="project" value="UniProtKB-KW"/>
</dbReference>
<evidence type="ECO:0000256" key="2">
    <source>
        <dbReference type="ARBA" id="ARBA00022679"/>
    </source>
</evidence>
<keyword evidence="2 5" id="KW-0808">Transferase</keyword>
<accession>A0A1H3ZQB1</accession>
<dbReference type="Proteomes" id="UP000198951">
    <property type="component" value="Unassembled WGS sequence"/>
</dbReference>
<dbReference type="EMBL" id="FNRD01000003">
    <property type="protein sequence ID" value="SEA25966.1"/>
    <property type="molecule type" value="Genomic_DNA"/>
</dbReference>
<evidence type="ECO:0000259" key="3">
    <source>
        <dbReference type="Pfam" id="PF00534"/>
    </source>
</evidence>
<evidence type="ECO:0000256" key="1">
    <source>
        <dbReference type="ARBA" id="ARBA00022676"/>
    </source>
</evidence>
<dbReference type="CDD" id="cd03801">
    <property type="entry name" value="GT4_PimA-like"/>
    <property type="match status" value="1"/>
</dbReference>
<dbReference type="InterPro" id="IPR001296">
    <property type="entry name" value="Glyco_trans_1"/>
</dbReference>
<dbReference type="InterPro" id="IPR028098">
    <property type="entry name" value="Glyco_trans_4-like_N"/>
</dbReference>
<evidence type="ECO:0000259" key="4">
    <source>
        <dbReference type="Pfam" id="PF13439"/>
    </source>
</evidence>
<dbReference type="Gene3D" id="3.40.50.2000">
    <property type="entry name" value="Glycogen Phosphorylase B"/>
    <property type="match status" value="2"/>
</dbReference>
<reference evidence="6" key="1">
    <citation type="submission" date="2016-10" db="EMBL/GenBank/DDBJ databases">
        <authorList>
            <person name="Varghese N."/>
            <person name="Submissions S."/>
        </authorList>
    </citation>
    <scope>NUCLEOTIDE SEQUENCE [LARGE SCALE GENOMIC DNA]</scope>
    <source>
        <strain evidence="6">DSM 22376</strain>
    </source>
</reference>
<dbReference type="AlphaFoldDB" id="A0A1H3ZQB1"/>
<evidence type="ECO:0000313" key="6">
    <source>
        <dbReference type="Proteomes" id="UP000198951"/>
    </source>
</evidence>
<dbReference type="PANTHER" id="PTHR12526:SF629">
    <property type="entry name" value="TEICHURONIC ACID BIOSYNTHESIS GLYCOSYLTRANSFERASE TUAH-RELATED"/>
    <property type="match status" value="1"/>
</dbReference>
<keyword evidence="6" id="KW-1185">Reference proteome</keyword>
<feature type="domain" description="Glycosyltransferase subfamily 4-like N-terminal" evidence="4">
    <location>
        <begin position="66"/>
        <end position="169"/>
    </location>
</feature>